<comment type="caution">
    <text evidence="4">The sequence shown here is derived from an EMBL/GenBank/DDBJ whole genome shotgun (WGS) entry which is preliminary data.</text>
</comment>
<dbReference type="EMBL" id="BAAAPB010000004">
    <property type="protein sequence ID" value="GAA1971444.1"/>
    <property type="molecule type" value="Genomic_DNA"/>
</dbReference>
<reference evidence="4 5" key="1">
    <citation type="journal article" date="2019" name="Int. J. Syst. Evol. Microbiol.">
        <title>The Global Catalogue of Microorganisms (GCM) 10K type strain sequencing project: providing services to taxonomists for standard genome sequencing and annotation.</title>
        <authorList>
            <consortium name="The Broad Institute Genomics Platform"/>
            <consortium name="The Broad Institute Genome Sequencing Center for Infectious Disease"/>
            <person name="Wu L."/>
            <person name="Ma J."/>
        </authorList>
    </citation>
    <scope>NUCLEOTIDE SEQUENCE [LARGE SCALE GENOMIC DNA]</scope>
    <source>
        <strain evidence="4 5">JCM 15309</strain>
    </source>
</reference>
<dbReference type="Pfam" id="PF07228">
    <property type="entry name" value="SpoIIE"/>
    <property type="match status" value="1"/>
</dbReference>
<dbReference type="PANTHER" id="PTHR43156:SF2">
    <property type="entry name" value="STAGE II SPORULATION PROTEIN E"/>
    <property type="match status" value="1"/>
</dbReference>
<evidence type="ECO:0000259" key="3">
    <source>
        <dbReference type="SMART" id="SM00331"/>
    </source>
</evidence>
<proteinExistence type="predicted"/>
<dbReference type="InterPro" id="IPR052016">
    <property type="entry name" value="Bact_Sigma-Reg"/>
</dbReference>
<name>A0ABN2RM69_9ACTN</name>
<keyword evidence="1" id="KW-0378">Hydrolase</keyword>
<dbReference type="Gene3D" id="3.60.40.10">
    <property type="entry name" value="PPM-type phosphatase domain"/>
    <property type="match status" value="1"/>
</dbReference>
<dbReference type="Proteomes" id="UP001500571">
    <property type="component" value="Unassembled WGS sequence"/>
</dbReference>
<feature type="domain" description="PPM-type phosphatase" evidence="3">
    <location>
        <begin position="134"/>
        <end position="353"/>
    </location>
</feature>
<feature type="transmembrane region" description="Helical" evidence="2">
    <location>
        <begin position="85"/>
        <end position="102"/>
    </location>
</feature>
<dbReference type="InterPro" id="IPR036457">
    <property type="entry name" value="PPM-type-like_dom_sf"/>
</dbReference>
<gene>
    <name evidence="4" type="ORF">GCM10009798_35400</name>
</gene>
<evidence type="ECO:0000313" key="4">
    <source>
        <dbReference type="EMBL" id="GAA1971444.1"/>
    </source>
</evidence>
<evidence type="ECO:0000313" key="5">
    <source>
        <dbReference type="Proteomes" id="UP001500571"/>
    </source>
</evidence>
<accession>A0ABN2RM69</accession>
<dbReference type="RefSeq" id="WP_344047111.1">
    <property type="nucleotide sequence ID" value="NZ_BAAAPB010000004.1"/>
</dbReference>
<evidence type="ECO:0000256" key="2">
    <source>
        <dbReference type="SAM" id="Phobius"/>
    </source>
</evidence>
<organism evidence="4 5">
    <name type="scientific">Nocardioides panacihumi</name>
    <dbReference type="NCBI Taxonomy" id="400774"/>
    <lineage>
        <taxon>Bacteria</taxon>
        <taxon>Bacillati</taxon>
        <taxon>Actinomycetota</taxon>
        <taxon>Actinomycetes</taxon>
        <taxon>Propionibacteriales</taxon>
        <taxon>Nocardioidaceae</taxon>
        <taxon>Nocardioides</taxon>
    </lineage>
</organism>
<sequence length="373" mass="40672">MITSRTRDPAARTVTVLAVLWLALLTVVDVLLPANVVPDPLFAVSPLIACSVLRPRATAAFGAAAVALLVVSGVWNETWSTGQQWVRLVDVVLISLVAVWISDVRMRREQHTQRIVAIAETAQRVILPTIPTSVDTLVTATRYVSAAQDAVVGGDLYDYSHTPRHTRFIVGDVRGSGLPAVEEAARTIRAFRQAAAADQPLTEVAAEMDAYMNQFLREGEFVTALLIDLTDRETITIVSCGHPPPLLVRLDKSATFLESPPSMPLGLSRLFTESPRPETATFTWQPGDRLLLYTDGLSEARDTARQFLPLLDLAPHLQTGTLETALDDLLLRVRSHIPDGAMRDDLAVVLLEQPPIEEHTAYSVSNATAAPPR</sequence>
<dbReference type="PANTHER" id="PTHR43156">
    <property type="entry name" value="STAGE II SPORULATION PROTEIN E-RELATED"/>
    <property type="match status" value="1"/>
</dbReference>
<dbReference type="SMART" id="SM00331">
    <property type="entry name" value="PP2C_SIG"/>
    <property type="match status" value="1"/>
</dbReference>
<keyword evidence="2" id="KW-1133">Transmembrane helix</keyword>
<protein>
    <submittedName>
        <fullName evidence="4">PP2C family protein-serine/threonine phosphatase</fullName>
    </submittedName>
</protein>
<keyword evidence="2" id="KW-0472">Membrane</keyword>
<dbReference type="InterPro" id="IPR001932">
    <property type="entry name" value="PPM-type_phosphatase-like_dom"/>
</dbReference>
<feature type="transmembrane region" description="Helical" evidence="2">
    <location>
        <begin position="57"/>
        <end position="76"/>
    </location>
</feature>
<dbReference type="SUPFAM" id="SSF81606">
    <property type="entry name" value="PP2C-like"/>
    <property type="match status" value="1"/>
</dbReference>
<evidence type="ECO:0000256" key="1">
    <source>
        <dbReference type="ARBA" id="ARBA00022801"/>
    </source>
</evidence>
<keyword evidence="2" id="KW-0812">Transmembrane</keyword>
<keyword evidence="5" id="KW-1185">Reference proteome</keyword>